<evidence type="ECO:0000256" key="8">
    <source>
        <dbReference type="SAM" id="Phobius"/>
    </source>
</evidence>
<dbReference type="EMBL" id="KT345957">
    <property type="protein sequence ID" value="ANZ22993.1"/>
    <property type="molecule type" value="Genomic_DNA"/>
</dbReference>
<organism evidence="9">
    <name type="scientific">Streptomyces griseus</name>
    <dbReference type="NCBI Taxonomy" id="1911"/>
    <lineage>
        <taxon>Bacteria</taxon>
        <taxon>Bacillati</taxon>
        <taxon>Actinomycetota</taxon>
        <taxon>Actinomycetes</taxon>
        <taxon>Kitasatosporales</taxon>
        <taxon>Streptomycetaceae</taxon>
        <taxon>Streptomyces</taxon>
    </lineage>
</organism>
<feature type="transmembrane region" description="Helical" evidence="8">
    <location>
        <begin position="298"/>
        <end position="325"/>
    </location>
</feature>
<feature type="transmembrane region" description="Helical" evidence="8">
    <location>
        <begin position="174"/>
        <end position="193"/>
    </location>
</feature>
<feature type="region of interest" description="Disordered" evidence="7">
    <location>
        <begin position="696"/>
        <end position="722"/>
    </location>
</feature>
<evidence type="ECO:0000313" key="9">
    <source>
        <dbReference type="EMBL" id="ANZ22993.1"/>
    </source>
</evidence>
<evidence type="ECO:0000256" key="4">
    <source>
        <dbReference type="ARBA" id="ARBA00022692"/>
    </source>
</evidence>
<proteinExistence type="inferred from homology"/>
<dbReference type="Gene3D" id="1.20.1640.10">
    <property type="entry name" value="Multidrug efflux transporter AcrB transmembrane domain"/>
    <property type="match status" value="2"/>
</dbReference>
<feature type="transmembrane region" description="Helical" evidence="8">
    <location>
        <begin position="225"/>
        <end position="245"/>
    </location>
</feature>
<dbReference type="Pfam" id="PF03176">
    <property type="entry name" value="MMPL"/>
    <property type="match status" value="2"/>
</dbReference>
<dbReference type="PANTHER" id="PTHR33406:SF11">
    <property type="entry name" value="MEMBRANE PROTEIN SCO6666-RELATED"/>
    <property type="match status" value="1"/>
</dbReference>
<gene>
    <name evidence="9" type="primary">zinT</name>
</gene>
<feature type="transmembrane region" description="Helical" evidence="8">
    <location>
        <begin position="200"/>
        <end position="219"/>
    </location>
</feature>
<dbReference type="SUPFAM" id="SSF82866">
    <property type="entry name" value="Multidrug efflux transporter AcrB transmembrane domain"/>
    <property type="match status" value="2"/>
</dbReference>
<evidence type="ECO:0000256" key="7">
    <source>
        <dbReference type="SAM" id="MobiDB-lite"/>
    </source>
</evidence>
<protein>
    <submittedName>
        <fullName evidence="9">ZinT</fullName>
    </submittedName>
</protein>
<feature type="transmembrane region" description="Helical" evidence="8">
    <location>
        <begin position="266"/>
        <end position="292"/>
    </location>
</feature>
<feature type="compositionally biased region" description="Basic and acidic residues" evidence="7">
    <location>
        <begin position="703"/>
        <end position="722"/>
    </location>
</feature>
<dbReference type="RefSeq" id="WP_003970397.1">
    <property type="nucleotide sequence ID" value="NZ_BAABSR010000104.1"/>
</dbReference>
<dbReference type="OMA" id="GMRTWPQ"/>
<dbReference type="InterPro" id="IPR004869">
    <property type="entry name" value="MMPL_dom"/>
</dbReference>
<feature type="transmembrane region" description="Helical" evidence="8">
    <location>
        <begin position="518"/>
        <end position="537"/>
    </location>
</feature>
<evidence type="ECO:0000256" key="3">
    <source>
        <dbReference type="ARBA" id="ARBA00022475"/>
    </source>
</evidence>
<evidence type="ECO:0000256" key="2">
    <source>
        <dbReference type="ARBA" id="ARBA00010157"/>
    </source>
</evidence>
<comment type="similarity">
    <text evidence="2">Belongs to the resistance-nodulation-cell division (RND) (TC 2.A.6) family. MmpL subfamily.</text>
</comment>
<feature type="transmembrane region" description="Helical" evidence="8">
    <location>
        <begin position="630"/>
        <end position="649"/>
    </location>
</feature>
<reference evidence="9" key="1">
    <citation type="submission" date="2015-07" db="EMBL/GenBank/DDBJ databases">
        <title>Zincophorin - Biosynthesis in Streptomyces griseus and Antibiotic Properties.</title>
        <authorList>
            <person name="Walther E."/>
            <person name="Boldt S."/>
            <person name="Kage H."/>
            <person name="Lauterbach T."/>
            <person name="Martin K."/>
            <person name="Roth M."/>
            <person name="Hertweck C."/>
            <person name="Schmidtke M."/>
            <person name="Nett M."/>
        </authorList>
    </citation>
    <scope>NUCLEOTIDE SEQUENCE</scope>
    <source>
        <strain evidence="9">HKI0741</strain>
    </source>
</reference>
<evidence type="ECO:0000256" key="5">
    <source>
        <dbReference type="ARBA" id="ARBA00022989"/>
    </source>
</evidence>
<accession>A0A1L2FNM7</accession>
<comment type="subcellular location">
    <subcellularLocation>
        <location evidence="1">Cell membrane</location>
        <topology evidence="1">Multi-pass membrane protein</topology>
    </subcellularLocation>
</comment>
<keyword evidence="3" id="KW-1003">Cell membrane</keyword>
<name>A0A1L2FNM7_STRGR</name>
<sequence length="722" mass="75929">MERLLERLGALCARRPWRTISAWLLMAAALLVVGQAAGSTFVNDFRVPNAESQEATDVAREHFPDYGVVNAQVVWKASGGKLEDPANTAAVKGMLADIREQPDVAGVDDPFPSPDGEAAMVNVDYDKELGELDASHYERLREAAEPAQKAGLTVEFRGMVVDLGTEPSTSGAEIIGVGTALIVLIVAFGSVVAAGLPLAVALIGIVAGTALVLLVGLVMDIPTSAPIVAVMLGLGAGIDYALFVLSRFRVELAHGHPPVKAAGHATAAAGHAVVFAGGTVVVAILGLMFAGIPFVGAMGIAGALTVGVMVVAAVTLLPALLGLLGHRVDALPVPRLRKRGTPRPDPDDENTLTYRWGSHVHRHRVQYAVGSTAVLLLLTIPVLSLRLGTPDDGIQPAELTQRKAYDLVAEHYGPGWNAPLVITVDGADEAGLGRLKEALESDKEAEIVMPPAPSEDGEAAVVTVIPRHAPQDEQVSELVHRIRDDLAPQALGPTGGTAMVGGATAVVIDMADVVGERLPWVILAVVGAGMLLLYGMFRAPLIALKAAVMTLLSIGVSFGVIIAMFQWGWGLDLLGLDKTVPIMSAVPMLLFAVLFGLSMDYEVFLLSAVREAYDRDGNAQRAVVRGIGSTARVITTAAIIMAVVFLSFVSVPETLIQMIGIGLATAVIMDATVIRMVLVPAVMSLMGDRAWWRPGMKRTGKARQPESVEKAEEPEPATARES</sequence>
<dbReference type="AlphaFoldDB" id="A0A1L2FNM7"/>
<evidence type="ECO:0000256" key="6">
    <source>
        <dbReference type="ARBA" id="ARBA00023136"/>
    </source>
</evidence>
<dbReference type="PANTHER" id="PTHR33406">
    <property type="entry name" value="MEMBRANE PROTEIN MJ1562-RELATED"/>
    <property type="match status" value="1"/>
</dbReference>
<dbReference type="InterPro" id="IPR050545">
    <property type="entry name" value="Mycobact_MmpL"/>
</dbReference>
<dbReference type="GO" id="GO:0005886">
    <property type="term" value="C:plasma membrane"/>
    <property type="evidence" value="ECO:0007669"/>
    <property type="project" value="UniProtKB-SubCell"/>
</dbReference>
<feature type="transmembrane region" description="Helical" evidence="8">
    <location>
        <begin position="655"/>
        <end position="678"/>
    </location>
</feature>
<evidence type="ECO:0000256" key="1">
    <source>
        <dbReference type="ARBA" id="ARBA00004651"/>
    </source>
</evidence>
<keyword evidence="6 8" id="KW-0472">Membrane</keyword>
<keyword evidence="4 8" id="KW-0812">Transmembrane</keyword>
<keyword evidence="5 8" id="KW-1133">Transmembrane helix</keyword>
<feature type="transmembrane region" description="Helical" evidence="8">
    <location>
        <begin position="365"/>
        <end position="383"/>
    </location>
</feature>
<feature type="transmembrane region" description="Helical" evidence="8">
    <location>
        <begin position="589"/>
        <end position="609"/>
    </location>
</feature>
<dbReference type="OrthoDB" id="7051771at2"/>
<feature type="transmembrane region" description="Helical" evidence="8">
    <location>
        <begin position="549"/>
        <end position="569"/>
    </location>
</feature>